<reference evidence="3" key="2">
    <citation type="submission" date="2023-04" db="EMBL/GenBank/DDBJ databases">
        <authorList>
            <person name="Bruccoleri R.E."/>
            <person name="Oakeley E.J."/>
            <person name="Faust A.-M."/>
            <person name="Dessus-Babus S."/>
            <person name="Altorfer M."/>
            <person name="Burckhardt D."/>
            <person name="Oertli M."/>
            <person name="Naumann U."/>
            <person name="Petersen F."/>
            <person name="Wong J."/>
        </authorList>
    </citation>
    <scope>NUCLEOTIDE SEQUENCE</scope>
    <source>
        <strain evidence="3">GSM-AAB239-AS_SAM_17_03QT</strain>
        <tissue evidence="3">Leaf</tissue>
    </source>
</reference>
<keyword evidence="4" id="KW-1185">Reference proteome</keyword>
<evidence type="ECO:0000256" key="2">
    <source>
        <dbReference type="ARBA" id="ARBA00022483"/>
    </source>
</evidence>
<organism evidence="3 4">
    <name type="scientific">Iris pallida</name>
    <name type="common">Sweet iris</name>
    <dbReference type="NCBI Taxonomy" id="29817"/>
    <lineage>
        <taxon>Eukaryota</taxon>
        <taxon>Viridiplantae</taxon>
        <taxon>Streptophyta</taxon>
        <taxon>Embryophyta</taxon>
        <taxon>Tracheophyta</taxon>
        <taxon>Spermatophyta</taxon>
        <taxon>Magnoliopsida</taxon>
        <taxon>Liliopsida</taxon>
        <taxon>Asparagales</taxon>
        <taxon>Iridaceae</taxon>
        <taxon>Iridoideae</taxon>
        <taxon>Irideae</taxon>
        <taxon>Iris</taxon>
    </lineage>
</organism>
<dbReference type="Gene3D" id="2.130.10.10">
    <property type="entry name" value="YVTN repeat-like/Quinoprotein amine dehydrogenase"/>
    <property type="match status" value="3"/>
</dbReference>
<dbReference type="GO" id="GO:0045159">
    <property type="term" value="F:myosin II binding"/>
    <property type="evidence" value="ECO:0007669"/>
    <property type="project" value="TreeGrafter"/>
</dbReference>
<dbReference type="GO" id="GO:0006893">
    <property type="term" value="P:Golgi to plasma membrane transport"/>
    <property type="evidence" value="ECO:0007669"/>
    <property type="project" value="TreeGrafter"/>
</dbReference>
<dbReference type="PANTHER" id="PTHR10241">
    <property type="entry name" value="LETHAL 2 GIANT LARVAE PROTEIN"/>
    <property type="match status" value="1"/>
</dbReference>
<keyword evidence="2" id="KW-0268">Exocytosis</keyword>
<dbReference type="GO" id="GO:0005737">
    <property type="term" value="C:cytoplasm"/>
    <property type="evidence" value="ECO:0007669"/>
    <property type="project" value="TreeGrafter"/>
</dbReference>
<evidence type="ECO:0000313" key="4">
    <source>
        <dbReference type="Proteomes" id="UP001140949"/>
    </source>
</evidence>
<dbReference type="AlphaFoldDB" id="A0AAX6FSZ3"/>
<evidence type="ECO:0000313" key="3">
    <source>
        <dbReference type="EMBL" id="KAJ6819397.1"/>
    </source>
</evidence>
<name>A0AAX6FSZ3_IRIPA</name>
<protein>
    <submittedName>
        <fullName evidence="3">Uncharacterized protein</fullName>
    </submittedName>
</protein>
<accession>A0AAX6FSZ3</accession>
<dbReference type="GO" id="GO:0019905">
    <property type="term" value="F:syntaxin binding"/>
    <property type="evidence" value="ECO:0007669"/>
    <property type="project" value="TreeGrafter"/>
</dbReference>
<dbReference type="EMBL" id="JANAVB010026199">
    <property type="protein sequence ID" value="KAJ6819397.1"/>
    <property type="molecule type" value="Genomic_DNA"/>
</dbReference>
<dbReference type="PANTHER" id="PTHR10241:SF25">
    <property type="entry name" value="TOMOSYN, ISOFORM C"/>
    <property type="match status" value="1"/>
</dbReference>
<proteinExistence type="inferred from homology"/>
<dbReference type="InterPro" id="IPR036322">
    <property type="entry name" value="WD40_repeat_dom_sf"/>
</dbReference>
<dbReference type="SMART" id="SM00320">
    <property type="entry name" value="WD40"/>
    <property type="match status" value="5"/>
</dbReference>
<gene>
    <name evidence="3" type="ORF">M6B38_401945</name>
</gene>
<dbReference type="GO" id="GO:0005096">
    <property type="term" value="F:GTPase activator activity"/>
    <property type="evidence" value="ECO:0007669"/>
    <property type="project" value="TreeGrafter"/>
</dbReference>
<dbReference type="InterPro" id="IPR001680">
    <property type="entry name" value="WD40_rpt"/>
</dbReference>
<dbReference type="GO" id="GO:0005886">
    <property type="term" value="C:plasma membrane"/>
    <property type="evidence" value="ECO:0007669"/>
    <property type="project" value="TreeGrafter"/>
</dbReference>
<dbReference type="SUPFAM" id="SSF50978">
    <property type="entry name" value="WD40 repeat-like"/>
    <property type="match status" value="1"/>
</dbReference>
<comment type="caution">
    <text evidence="3">The sequence shown here is derived from an EMBL/GenBank/DDBJ whole genome shotgun (WGS) entry which is preliminary data.</text>
</comment>
<dbReference type="InterPro" id="IPR015943">
    <property type="entry name" value="WD40/YVTN_repeat-like_dom_sf"/>
</dbReference>
<dbReference type="GO" id="GO:0006887">
    <property type="term" value="P:exocytosis"/>
    <property type="evidence" value="ECO:0007669"/>
    <property type="project" value="UniProtKB-KW"/>
</dbReference>
<dbReference type="Proteomes" id="UP001140949">
    <property type="component" value="Unassembled WGS sequence"/>
</dbReference>
<evidence type="ECO:0000256" key="1">
    <source>
        <dbReference type="ARBA" id="ARBA00008070"/>
    </source>
</evidence>
<comment type="similarity">
    <text evidence="1">Belongs to the WD repeat L(2)GL family.</text>
</comment>
<reference evidence="3" key="1">
    <citation type="journal article" date="2023" name="GigaByte">
        <title>Genome assembly of the bearded iris, Iris pallida Lam.</title>
        <authorList>
            <person name="Bruccoleri R.E."/>
            <person name="Oakeley E.J."/>
            <person name="Faust A.M.E."/>
            <person name="Altorfer M."/>
            <person name="Dessus-Babus S."/>
            <person name="Burckhardt D."/>
            <person name="Oertli M."/>
            <person name="Naumann U."/>
            <person name="Petersen F."/>
            <person name="Wong J."/>
        </authorList>
    </citation>
    <scope>NUCLEOTIDE SEQUENCE</scope>
    <source>
        <strain evidence="3">GSM-AAB239-AS_SAM_17_03QT</strain>
    </source>
</reference>
<sequence>MFAKRLLHKVKPQNNAPDGSITDLELQLVLHYGIPYTASILAFDPIQRLLAIGTLDGRIKIIGGDNVEGLLISPKKLPYKNIEFIHNQGFLLGILNDNDIQVWDLECRQLTYSLQWEANITCFAVIHGTNLMYIGEDKGLVSVLKCDSEEGKLSRLPYNIPVKAITDSAGISCPNHVQIVGILPQPCCSGSRVLIAYDNGLIVLWDVSEGHVVTVRGYTDLQLKGGGSANLVTEGSDEVQDGSLDPVQEDKEICSLCWASNSGTVLAVGYINGDILLWDISSENGQQTGVSSKTAVKLQLASGNRRLPIIVLCWSSNHKSHDGGGQLLIYGGDDMGSEEVLTVLNLDWSSGIDSLRCISRVDLQLTGSFADMMLIPSVGSIENNYTAALFVLTNPGQLSVYDGTILPILKPEEGKVSAQAKFPVVVPTIDPYITVTKLCLLPMGGSSFEDFLKKSYTRRDTEVPILSAGAKWPLTGGVPNDSFSYEGKRVERIYISGYQDGSVRIWDATCPILRIMFLLEGKVPGIEVDFQNASVSALDFCPLSMTLAVGNECSLVRVYKIQESSNESSYHIVSETKHEVHIVQHGEGYNCIATFILTNSPVTTLNFVNGGDKLAVGFESGQVAMLDMNSLSVMFCTYQISAARSPVISIAIHANPQISALVSSPKRPTTDNAEHSADRVLVILTKDAHIIVVDSITGKLISSLSVPTKKDSAAVSMYVIGK</sequence>